<organism evidence="7 8">
    <name type="scientific">Thalassotalea loyana</name>
    <dbReference type="NCBI Taxonomy" id="280483"/>
    <lineage>
        <taxon>Bacteria</taxon>
        <taxon>Pseudomonadati</taxon>
        <taxon>Pseudomonadota</taxon>
        <taxon>Gammaproteobacteria</taxon>
        <taxon>Alteromonadales</taxon>
        <taxon>Colwelliaceae</taxon>
        <taxon>Thalassotalea</taxon>
    </lineage>
</organism>
<proteinExistence type="predicted"/>
<dbReference type="PROSITE" id="PS00409">
    <property type="entry name" value="PROKAR_NTER_METHYL"/>
    <property type="match status" value="1"/>
</dbReference>
<sequence length="162" mass="17446">MNKQKGFTLIELVVVIVILGILAATAAPKFIDVSTDAKVATIENIAGSLKTAATLANMKARVKGCEKDAKCDIEILQGTMEIEFGYPEARGEGSDLDIVDMIEFDADVFTVNDDNNSNVEIGYDVEDNLDGECFARYIEQSGTGHPNPSSDEPHIEIVTDGC</sequence>
<accession>A0ABQ6H9G8</accession>
<evidence type="ECO:0000256" key="6">
    <source>
        <dbReference type="SAM" id="MobiDB-lite"/>
    </source>
</evidence>
<evidence type="ECO:0000313" key="7">
    <source>
        <dbReference type="EMBL" id="GLX84777.1"/>
    </source>
</evidence>
<dbReference type="InterPro" id="IPR045584">
    <property type="entry name" value="Pilin-like"/>
</dbReference>
<dbReference type="Proteomes" id="UP001157134">
    <property type="component" value="Unassembled WGS sequence"/>
</dbReference>
<evidence type="ECO:0000256" key="5">
    <source>
        <dbReference type="ARBA" id="ARBA00023136"/>
    </source>
</evidence>
<name>A0ABQ6H9G8_9GAMM</name>
<dbReference type="SUPFAM" id="SSF54523">
    <property type="entry name" value="Pili subunits"/>
    <property type="match status" value="1"/>
</dbReference>
<comment type="caution">
    <text evidence="7">The sequence shown here is derived from an EMBL/GenBank/DDBJ whole genome shotgun (WGS) entry which is preliminary data.</text>
</comment>
<reference evidence="7 8" key="1">
    <citation type="submission" date="2023-03" db="EMBL/GenBank/DDBJ databases">
        <title>Thalassotalea loyana LMG 22536T draft genome sequence.</title>
        <authorList>
            <person name="Sawabe T."/>
        </authorList>
    </citation>
    <scope>NUCLEOTIDE SEQUENCE [LARGE SCALE GENOMIC DNA]</scope>
    <source>
        <strain evidence="7 8">LMG 22536</strain>
    </source>
</reference>
<comment type="subcellular location">
    <subcellularLocation>
        <location evidence="1">Membrane</location>
        <topology evidence="1">Single-pass membrane protein</topology>
    </subcellularLocation>
</comment>
<dbReference type="PANTHER" id="PTHR30093:SF44">
    <property type="entry name" value="TYPE II SECRETION SYSTEM CORE PROTEIN G"/>
    <property type="match status" value="1"/>
</dbReference>
<keyword evidence="5" id="KW-0472">Membrane</keyword>
<protein>
    <submittedName>
        <fullName evidence="7">Type IV pilin</fullName>
    </submittedName>
</protein>
<gene>
    <name evidence="7" type="ORF">tloyanaT_10290</name>
</gene>
<dbReference type="EMBL" id="BSSV01000001">
    <property type="protein sequence ID" value="GLX84777.1"/>
    <property type="molecule type" value="Genomic_DNA"/>
</dbReference>
<dbReference type="InterPro" id="IPR012902">
    <property type="entry name" value="N_methyl_site"/>
</dbReference>
<keyword evidence="4" id="KW-1133">Transmembrane helix</keyword>
<keyword evidence="2" id="KW-0488">Methylation</keyword>
<evidence type="ECO:0000256" key="1">
    <source>
        <dbReference type="ARBA" id="ARBA00004167"/>
    </source>
</evidence>
<feature type="region of interest" description="Disordered" evidence="6">
    <location>
        <begin position="141"/>
        <end position="162"/>
    </location>
</feature>
<dbReference type="NCBIfam" id="TIGR02532">
    <property type="entry name" value="IV_pilin_GFxxxE"/>
    <property type="match status" value="1"/>
</dbReference>
<dbReference type="Gene3D" id="3.30.700.10">
    <property type="entry name" value="Glycoprotein, Type 4 Pilin"/>
    <property type="match status" value="1"/>
</dbReference>
<dbReference type="PANTHER" id="PTHR30093">
    <property type="entry name" value="GENERAL SECRETION PATHWAY PROTEIN G"/>
    <property type="match status" value="1"/>
</dbReference>
<dbReference type="Pfam" id="PF07963">
    <property type="entry name" value="N_methyl"/>
    <property type="match status" value="1"/>
</dbReference>
<keyword evidence="8" id="KW-1185">Reference proteome</keyword>
<evidence type="ECO:0000256" key="4">
    <source>
        <dbReference type="ARBA" id="ARBA00022989"/>
    </source>
</evidence>
<evidence type="ECO:0000313" key="8">
    <source>
        <dbReference type="Proteomes" id="UP001157134"/>
    </source>
</evidence>
<evidence type="ECO:0000256" key="3">
    <source>
        <dbReference type="ARBA" id="ARBA00022692"/>
    </source>
</evidence>
<dbReference type="RefSeq" id="WP_284296406.1">
    <property type="nucleotide sequence ID" value="NZ_BSSV01000001.1"/>
</dbReference>
<evidence type="ECO:0000256" key="2">
    <source>
        <dbReference type="ARBA" id="ARBA00022481"/>
    </source>
</evidence>
<feature type="compositionally biased region" description="Basic and acidic residues" evidence="6">
    <location>
        <begin position="151"/>
        <end position="162"/>
    </location>
</feature>
<feature type="compositionally biased region" description="Polar residues" evidence="6">
    <location>
        <begin position="141"/>
        <end position="150"/>
    </location>
</feature>
<keyword evidence="3" id="KW-0812">Transmembrane</keyword>